<reference evidence="1" key="1">
    <citation type="submission" date="2019-02" db="EMBL/GenBank/DDBJ databases">
        <title>A novel Candidatus Liberibacter species associated with the New Zealand native fuchsia psyllid, Ctenarytaina fuchsiae.</title>
        <authorList>
            <person name="Thompson S.M."/>
            <person name="Jorgensen N."/>
            <person name="David C."/>
            <person name="Bulman S.R."/>
            <person name="Smith G.R."/>
        </authorList>
    </citation>
    <scope>NUCLEOTIDE SEQUENCE</scope>
    <source>
        <strain evidence="1">Oxford</strain>
    </source>
</reference>
<comment type="caution">
    <text evidence="1">The sequence shown here is derived from an EMBL/GenBank/DDBJ whole genome shotgun (WGS) entry which is preliminary data.</text>
</comment>
<evidence type="ECO:0008006" key="3">
    <source>
        <dbReference type="Google" id="ProtNLM"/>
    </source>
</evidence>
<evidence type="ECO:0000313" key="1">
    <source>
        <dbReference type="EMBL" id="MBL0848985.1"/>
    </source>
</evidence>
<sequence length="91" mass="10409">MDIKKKIIIASLLSTTLLSGCDLFETEKSSIDKLCDEGCKIADQLAEVIKKANELERRKSQLTAAEKIEFEYKLYKRRPNLPEISEGILEY</sequence>
<dbReference type="EMBL" id="SEOL01000004">
    <property type="protein sequence ID" value="MBL0848985.1"/>
    <property type="molecule type" value="Genomic_DNA"/>
</dbReference>
<protein>
    <recommendedName>
        <fullName evidence="3">Lipoprotein</fullName>
    </recommendedName>
</protein>
<proteinExistence type="predicted"/>
<dbReference type="AlphaFoldDB" id="A0A937AC20"/>
<gene>
    <name evidence="1" type="ORF">EU981_02695</name>
</gene>
<organism evidence="1 2">
    <name type="scientific">Candidatus Liberibacter ctenarytainae</name>
    <dbReference type="NCBI Taxonomy" id="2020335"/>
    <lineage>
        <taxon>Bacteria</taxon>
        <taxon>Pseudomonadati</taxon>
        <taxon>Pseudomonadota</taxon>
        <taxon>Alphaproteobacteria</taxon>
        <taxon>Hyphomicrobiales</taxon>
        <taxon>Rhizobiaceae</taxon>
        <taxon>Liberibacter</taxon>
    </lineage>
</organism>
<name>A0A937AC20_9HYPH</name>
<evidence type="ECO:0000313" key="2">
    <source>
        <dbReference type="Proteomes" id="UP000736856"/>
    </source>
</evidence>
<accession>A0A937AC20</accession>
<dbReference type="PROSITE" id="PS51257">
    <property type="entry name" value="PROKAR_LIPOPROTEIN"/>
    <property type="match status" value="1"/>
</dbReference>
<dbReference type="Proteomes" id="UP000736856">
    <property type="component" value="Unassembled WGS sequence"/>
</dbReference>